<dbReference type="GO" id="GO:0071949">
    <property type="term" value="F:FAD binding"/>
    <property type="evidence" value="ECO:0007669"/>
    <property type="project" value="InterPro"/>
</dbReference>
<dbReference type="Gene3D" id="3.50.50.60">
    <property type="entry name" value="FAD/NAD(P)-binding domain"/>
    <property type="match status" value="1"/>
</dbReference>
<keyword evidence="3" id="KW-0285">Flavoprotein</keyword>
<dbReference type="SUPFAM" id="SSF52833">
    <property type="entry name" value="Thioredoxin-like"/>
    <property type="match status" value="1"/>
</dbReference>
<dbReference type="InterPro" id="IPR036188">
    <property type="entry name" value="FAD/NAD-bd_sf"/>
</dbReference>
<keyword evidence="5" id="KW-0560">Oxidoreductase</keyword>
<evidence type="ECO:0000256" key="4">
    <source>
        <dbReference type="ARBA" id="ARBA00022827"/>
    </source>
</evidence>
<dbReference type="InterPro" id="IPR012941">
    <property type="entry name" value="Phe_hydrox_C_dim_dom"/>
</dbReference>
<dbReference type="InterPro" id="IPR038220">
    <property type="entry name" value="PHOX_C_sf"/>
</dbReference>
<evidence type="ECO:0000256" key="5">
    <source>
        <dbReference type="ARBA" id="ARBA00023002"/>
    </source>
</evidence>
<dbReference type="GO" id="GO:0016709">
    <property type="term" value="F:oxidoreductase activity, acting on paired donors, with incorporation or reduction of molecular oxygen, NAD(P)H as one donor, and incorporation of one atom of oxygen"/>
    <property type="evidence" value="ECO:0007669"/>
    <property type="project" value="UniProtKB-ARBA"/>
</dbReference>
<dbReference type="Pfam" id="PF01494">
    <property type="entry name" value="FAD_binding_3"/>
    <property type="match status" value="1"/>
</dbReference>
<feature type="domain" description="Phenol hydroxylase-like C-terminal dimerisation" evidence="7">
    <location>
        <begin position="505"/>
        <end position="553"/>
    </location>
</feature>
<name>A0A9P7S3F9_9AGAR</name>
<dbReference type="PANTHER" id="PTHR43004:SF19">
    <property type="entry name" value="BINDING MONOOXYGENASE, PUTATIVE (JCVI)-RELATED"/>
    <property type="match status" value="1"/>
</dbReference>
<evidence type="ECO:0000259" key="7">
    <source>
        <dbReference type="Pfam" id="PF07976"/>
    </source>
</evidence>
<dbReference type="PRINTS" id="PR00420">
    <property type="entry name" value="RNGMNOXGNASE"/>
</dbReference>
<keyword evidence="4" id="KW-0274">FAD</keyword>
<dbReference type="OrthoDB" id="2690153at2759"/>
<dbReference type="SUPFAM" id="SSF51905">
    <property type="entry name" value="FAD/NAD(P)-binding domain"/>
    <property type="match status" value="1"/>
</dbReference>
<evidence type="ECO:0000259" key="6">
    <source>
        <dbReference type="Pfam" id="PF01494"/>
    </source>
</evidence>
<organism evidence="8 9">
    <name type="scientific">Marasmius oreades</name>
    <name type="common">fairy-ring Marasmius</name>
    <dbReference type="NCBI Taxonomy" id="181124"/>
    <lineage>
        <taxon>Eukaryota</taxon>
        <taxon>Fungi</taxon>
        <taxon>Dikarya</taxon>
        <taxon>Basidiomycota</taxon>
        <taxon>Agaricomycotina</taxon>
        <taxon>Agaricomycetes</taxon>
        <taxon>Agaricomycetidae</taxon>
        <taxon>Agaricales</taxon>
        <taxon>Marasmiineae</taxon>
        <taxon>Marasmiaceae</taxon>
        <taxon>Marasmius</taxon>
    </lineage>
</organism>
<evidence type="ECO:0000313" key="8">
    <source>
        <dbReference type="EMBL" id="KAG7094405.1"/>
    </source>
</evidence>
<dbReference type="GeneID" id="66077081"/>
<accession>A0A9P7S3F9</accession>
<evidence type="ECO:0000313" key="9">
    <source>
        <dbReference type="Proteomes" id="UP001049176"/>
    </source>
</evidence>
<proteinExistence type="inferred from homology"/>
<dbReference type="Gene3D" id="3.30.70.2450">
    <property type="match status" value="1"/>
</dbReference>
<comment type="caution">
    <text evidence="8">The sequence shown here is derived from an EMBL/GenBank/DDBJ whole genome shotgun (WGS) entry which is preliminary data.</text>
</comment>
<sequence length="555" mass="60941">MGPSVLIVGSGPAGLVLALTLLRNGVPVRIIEKNDAPFVGQRGAGLMPRTLEMYKFLQILPQVEAKCTTILGFRMYTSPEGDKPVKEIPLVEELEGKSQYYRINATSFGQDEHQAFLIELIEKEYPGTRVEFSTELTTFEQHGDDVVAHLYKSKSDETEVTNFDFVVGADGAHSTVRKKLGLTFLGETYSENELAIGDIEITKGYDPSHSKSWGSMGDKMLALRPYERNGKDFGWFALGGVNVDIQKAASDRGHLVQVFYDIIGKKNIQFGELKASAAWRANVRMADKFGEGRVFVTGDAGHVHSPTGGQGLNSGIQDSVNLGWKLALVQKGLAPMNLLDTYTTERIPVIASMLNKTTDIMHKTFNKTRNAVGELGWVRGWEIRQLGINYRGSPILVDERYTDSDEPVDPYRSGLDETAHAGDRAPNAPGLVVPGKEGKIDLFDVLDVVSHTVIVFEPEPSPSLVSRLKEEVDGLVDSYPRGSVKSVAIYPQCAELLSLAEDGSVLVDGEGYAHEHYKVKRDEAIVVVVRPDGYIGAVVRGSSGVKEYFTRIFVN</sequence>
<protein>
    <recommendedName>
        <fullName evidence="10">FAD-binding domain-containing protein</fullName>
    </recommendedName>
</protein>
<dbReference type="EMBL" id="CM032184">
    <property type="protein sequence ID" value="KAG7094405.1"/>
    <property type="molecule type" value="Genomic_DNA"/>
</dbReference>
<dbReference type="InterPro" id="IPR050641">
    <property type="entry name" value="RIFMO-like"/>
</dbReference>
<dbReference type="AlphaFoldDB" id="A0A9P7S3F9"/>
<dbReference type="Gene3D" id="3.40.30.20">
    <property type="match status" value="1"/>
</dbReference>
<keyword evidence="9" id="KW-1185">Reference proteome</keyword>
<gene>
    <name evidence="8" type="ORF">E1B28_008005</name>
</gene>
<dbReference type="KEGG" id="more:E1B28_008005"/>
<dbReference type="InterPro" id="IPR002938">
    <property type="entry name" value="FAD-bd"/>
</dbReference>
<dbReference type="PANTHER" id="PTHR43004">
    <property type="entry name" value="TRK SYSTEM POTASSIUM UPTAKE PROTEIN"/>
    <property type="match status" value="1"/>
</dbReference>
<evidence type="ECO:0000256" key="2">
    <source>
        <dbReference type="ARBA" id="ARBA00007801"/>
    </source>
</evidence>
<comment type="cofactor">
    <cofactor evidence="1">
        <name>FAD</name>
        <dbReference type="ChEBI" id="CHEBI:57692"/>
    </cofactor>
</comment>
<evidence type="ECO:0008006" key="10">
    <source>
        <dbReference type="Google" id="ProtNLM"/>
    </source>
</evidence>
<evidence type="ECO:0000256" key="1">
    <source>
        <dbReference type="ARBA" id="ARBA00001974"/>
    </source>
</evidence>
<dbReference type="RefSeq" id="XP_043010875.1">
    <property type="nucleotide sequence ID" value="XM_043152788.1"/>
</dbReference>
<evidence type="ECO:0000256" key="3">
    <source>
        <dbReference type="ARBA" id="ARBA00022630"/>
    </source>
</evidence>
<dbReference type="Pfam" id="PF07976">
    <property type="entry name" value="Phe_hydrox_dim"/>
    <property type="match status" value="1"/>
</dbReference>
<dbReference type="InterPro" id="IPR036249">
    <property type="entry name" value="Thioredoxin-like_sf"/>
</dbReference>
<dbReference type="Proteomes" id="UP001049176">
    <property type="component" value="Chromosome 4"/>
</dbReference>
<feature type="domain" description="FAD-binding" evidence="6">
    <location>
        <begin position="4"/>
        <end position="355"/>
    </location>
</feature>
<comment type="similarity">
    <text evidence="2">Belongs to the PheA/TfdB FAD monooxygenase family.</text>
</comment>
<reference evidence="8" key="1">
    <citation type="journal article" date="2021" name="Genome Biol. Evol.">
        <title>The assembled and annotated genome of the fairy-ring fungus Marasmius oreades.</title>
        <authorList>
            <person name="Hiltunen M."/>
            <person name="Ament-Velasquez S.L."/>
            <person name="Johannesson H."/>
        </authorList>
    </citation>
    <scope>NUCLEOTIDE SEQUENCE</scope>
    <source>
        <strain evidence="8">03SP1</strain>
    </source>
</reference>